<accession>A0A267E605</accession>
<feature type="coiled-coil region" evidence="1">
    <location>
        <begin position="151"/>
        <end position="210"/>
    </location>
</feature>
<dbReference type="AlphaFoldDB" id="A0A267E605"/>
<keyword evidence="5" id="KW-1185">Reference proteome</keyword>
<comment type="caution">
    <text evidence="2">The sequence shown here is derived from an EMBL/GenBank/DDBJ whole genome shotgun (WGS) entry which is preliminary data.</text>
</comment>
<proteinExistence type="predicted"/>
<dbReference type="EMBL" id="NIVC01000992">
    <property type="protein sequence ID" value="PAA73812.1"/>
    <property type="molecule type" value="Genomic_DNA"/>
</dbReference>
<sequence>LNSAFSLNCSLPCASSVFGVIFARQKILYTKLSSTIVDIGKVDMATSRNDDEKLGDDLESIGKTLNASATINKLASEMAGVKESLESTRKESEKIEFQGPYLRQLLRALGKSINCADNLCKFAVTMGEKHATCVKAFKEMAENKTITSEEIDMMETNFNKLLQLCEEFEKELNNFLESIGEARDLAEMASNEAKREEERLKREASELESQAKWNSAGLWAKRICTFGLITLSSDFQADVAANDARYQEAHRLKTLAGRFKKAHQDLNQVVGSIDRIKDRVEGGPIKLTKEMIDVIKHVMQMYAHWTQMKNKINLQDVQLVERQNTIDQQKSELNEKDDEIARLKAQIAAAGIKN</sequence>
<feature type="coiled-coil region" evidence="1">
    <location>
        <begin position="319"/>
        <end position="353"/>
    </location>
</feature>
<organism evidence="2 5">
    <name type="scientific">Macrostomum lignano</name>
    <dbReference type="NCBI Taxonomy" id="282301"/>
    <lineage>
        <taxon>Eukaryota</taxon>
        <taxon>Metazoa</taxon>
        <taxon>Spiralia</taxon>
        <taxon>Lophotrochozoa</taxon>
        <taxon>Platyhelminthes</taxon>
        <taxon>Rhabditophora</taxon>
        <taxon>Macrostomorpha</taxon>
        <taxon>Macrostomida</taxon>
        <taxon>Macrostomidae</taxon>
        <taxon>Macrostomum</taxon>
    </lineage>
</organism>
<reference evidence="2 5" key="1">
    <citation type="submission" date="2017-06" db="EMBL/GenBank/DDBJ databases">
        <title>A platform for efficient transgenesis in Macrostomum lignano, a flatworm model organism for stem cell research.</title>
        <authorList>
            <person name="Berezikov E."/>
        </authorList>
    </citation>
    <scope>NUCLEOTIDE SEQUENCE [LARGE SCALE GENOMIC DNA]</scope>
    <source>
        <strain evidence="2">DV1</strain>
        <tissue evidence="2">Whole organism</tissue>
    </source>
</reference>
<evidence type="ECO:0000256" key="1">
    <source>
        <dbReference type="SAM" id="Coils"/>
    </source>
</evidence>
<evidence type="ECO:0000313" key="4">
    <source>
        <dbReference type="EMBL" id="PAA79765.1"/>
    </source>
</evidence>
<dbReference type="EMBL" id="NIVC01002632">
    <property type="protein sequence ID" value="PAA56337.1"/>
    <property type="molecule type" value="Genomic_DNA"/>
</dbReference>
<evidence type="ECO:0000313" key="5">
    <source>
        <dbReference type="Proteomes" id="UP000215902"/>
    </source>
</evidence>
<name>A0A267E605_9PLAT</name>
<feature type="non-terminal residue" evidence="2">
    <location>
        <position position="1"/>
    </location>
</feature>
<dbReference type="Proteomes" id="UP000215902">
    <property type="component" value="Unassembled WGS sequence"/>
</dbReference>
<dbReference type="EMBL" id="NIVC01000617">
    <property type="protein sequence ID" value="PAA79765.1"/>
    <property type="molecule type" value="Genomic_DNA"/>
</dbReference>
<protein>
    <submittedName>
        <fullName evidence="2">Uncharacterized protein</fullName>
    </submittedName>
</protein>
<keyword evidence="1" id="KW-0175">Coiled coil</keyword>
<gene>
    <name evidence="2" type="ORF">BOX15_Mlig013938g1</name>
    <name evidence="4" type="ORF">BOX15_Mlig013938g3</name>
    <name evidence="3" type="ORF">BOX15_Mlig013938g4</name>
</gene>
<evidence type="ECO:0000313" key="2">
    <source>
        <dbReference type="EMBL" id="PAA56337.1"/>
    </source>
</evidence>
<evidence type="ECO:0000313" key="3">
    <source>
        <dbReference type="EMBL" id="PAA73812.1"/>
    </source>
</evidence>